<keyword evidence="1" id="KW-0812">Transmembrane</keyword>
<dbReference type="PROSITE" id="PS51257">
    <property type="entry name" value="PROKAR_LIPOPROTEIN"/>
    <property type="match status" value="1"/>
</dbReference>
<sequence>MPRIVLIVLLMVMACVNVMLDFTRGEVLPDINAWVVFSVLVCGFATAFPAGVALLISAKTKFNIAEVKIYRLASDVVLGIGLSTWFYLLVIRERPNFYEGASHLYVATWPILLGLIAVLLYLTCLLVQGSCWVIKHNKSNQQGL</sequence>
<feature type="transmembrane region" description="Helical" evidence="1">
    <location>
        <begin position="35"/>
        <end position="57"/>
    </location>
</feature>
<dbReference type="EMBL" id="SHLY01000005">
    <property type="protein sequence ID" value="TAA43697.1"/>
    <property type="molecule type" value="Genomic_DNA"/>
</dbReference>
<keyword evidence="1" id="KW-1133">Transmembrane helix</keyword>
<evidence type="ECO:0000256" key="1">
    <source>
        <dbReference type="SAM" id="Phobius"/>
    </source>
</evidence>
<keyword evidence="1" id="KW-0472">Membrane</keyword>
<evidence type="ECO:0008006" key="4">
    <source>
        <dbReference type="Google" id="ProtNLM"/>
    </source>
</evidence>
<proteinExistence type="predicted"/>
<gene>
    <name evidence="2" type="ORF">EXY25_14195</name>
</gene>
<dbReference type="RefSeq" id="WP_130567269.1">
    <property type="nucleotide sequence ID" value="NZ_SHLY01000005.1"/>
</dbReference>
<keyword evidence="3" id="KW-1185">Reference proteome</keyword>
<feature type="transmembrane region" description="Helical" evidence="1">
    <location>
        <begin position="69"/>
        <end position="91"/>
    </location>
</feature>
<reference evidence="3" key="1">
    <citation type="submission" date="2019-02" db="EMBL/GenBank/DDBJ databases">
        <title>Draft genome sequence of Muricauda sp. 176CP4-71.</title>
        <authorList>
            <person name="Park J.-S."/>
        </authorList>
    </citation>
    <scope>NUCLEOTIDE SEQUENCE [LARGE SCALE GENOMIC DNA]</scope>
    <source>
        <strain evidence="3">176GS2-150</strain>
    </source>
</reference>
<feature type="transmembrane region" description="Helical" evidence="1">
    <location>
        <begin position="111"/>
        <end position="134"/>
    </location>
</feature>
<evidence type="ECO:0000313" key="3">
    <source>
        <dbReference type="Proteomes" id="UP000292544"/>
    </source>
</evidence>
<name>A0ABY1WN18_9GAMM</name>
<evidence type="ECO:0000313" key="2">
    <source>
        <dbReference type="EMBL" id="TAA43697.1"/>
    </source>
</evidence>
<protein>
    <recommendedName>
        <fullName evidence="4">TRAP transporter small permease subunit</fullName>
    </recommendedName>
</protein>
<comment type="caution">
    <text evidence="2">The sequence shown here is derived from an EMBL/GenBank/DDBJ whole genome shotgun (WGS) entry which is preliminary data.</text>
</comment>
<accession>A0ABY1WN18</accession>
<organism evidence="2 3">
    <name type="scientific">Corallincola spongiicola</name>
    <dbReference type="NCBI Taxonomy" id="2520508"/>
    <lineage>
        <taxon>Bacteria</taxon>
        <taxon>Pseudomonadati</taxon>
        <taxon>Pseudomonadota</taxon>
        <taxon>Gammaproteobacteria</taxon>
        <taxon>Alteromonadales</taxon>
        <taxon>Psychromonadaceae</taxon>
        <taxon>Corallincola</taxon>
    </lineage>
</organism>
<dbReference type="Proteomes" id="UP000292544">
    <property type="component" value="Unassembled WGS sequence"/>
</dbReference>